<dbReference type="RefSeq" id="WP_004951162.1">
    <property type="nucleotide sequence ID" value="NZ_AORZ01000103.1"/>
</dbReference>
<dbReference type="PATRIC" id="fig|1223523.3.peg.5070"/>
<accession>M3C1C0</accession>
<gene>
    <name evidence="1" type="ORF">H340_24967</name>
</gene>
<dbReference type="STRING" id="1223523.H340_24967"/>
<comment type="caution">
    <text evidence="1">The sequence shown here is derived from an EMBL/GenBank/DDBJ whole genome shotgun (WGS) entry which is preliminary data.</text>
</comment>
<organism evidence="1 2">
    <name type="scientific">Streptomyces mobaraensis (strain ATCC 29032 / DSM 40847 / JCM 4168 / NBRC 13819 / NCIMB 11159 / IPCR 16-22)</name>
    <dbReference type="NCBI Taxonomy" id="1223523"/>
    <lineage>
        <taxon>Bacteria</taxon>
        <taxon>Bacillati</taxon>
        <taxon>Actinomycetota</taxon>
        <taxon>Actinomycetes</taxon>
        <taxon>Kitasatosporales</taxon>
        <taxon>Streptomycetaceae</taxon>
        <taxon>Streptomyces</taxon>
    </lineage>
</organism>
<dbReference type="AlphaFoldDB" id="M3C1C0"/>
<proteinExistence type="predicted"/>
<evidence type="ECO:0000313" key="1">
    <source>
        <dbReference type="EMBL" id="EME97751.1"/>
    </source>
</evidence>
<sequence length="470" mass="48955">MTKDVIALTEGVPDPWSVAAALLAGGPEPGVRTTGRGAVLQLCDRDGVPLVSVESPLEVRVPGEAERLLGVPLGDGIGWWTEIRAATGVPGAERLAGAVATRLTGLLGGAVWPPDVSTEDGLVDVSDVTATEPPELPAVDVVTERAAVILQDRPLVAMTSRLSEALRTSADTDRGLQIVTPGGSRLSLPTRTLLTGPPTRWVVRDERCGYYDGLSGAVLHWRDGSFAPAADARGETLVADAFREVGHTGERQLVVAFRTALPATEDLVLGGGVEAAWRALTGGPPAGWGAAEPAGLPWSREELTSLARRRSPRPTWLVVVGAADRPGIATLRVDRAPEGVAEEVTLALGYGPGERPPVDALPELADALASRSGLRSLLCQLRPARSDLSVPPWYEAPPVPLAFALGPEGVRDIGLARAARPPLAGSPLRVGPGGRPGLYYPLGDGSSHGDGWSALDRLTRHLRGAAPVTA</sequence>
<dbReference type="EMBL" id="AORZ01000103">
    <property type="protein sequence ID" value="EME97751.1"/>
    <property type="molecule type" value="Genomic_DNA"/>
</dbReference>
<dbReference type="InterPro" id="IPR046175">
    <property type="entry name" value="DUF6177"/>
</dbReference>
<dbReference type="eggNOG" id="COG0550">
    <property type="taxonomic scope" value="Bacteria"/>
</dbReference>
<reference evidence="1 2" key="1">
    <citation type="journal article" date="2013" name="Genome Announc.">
        <title>Whole-Genome Shotgun Assembly and Analysis of the Genome of Streptomyces mobaraensis DSM 40847, a Strain for Industrial Production of Microbial Transglutaminase.</title>
        <authorList>
            <person name="Yang H."/>
            <person name="He T."/>
            <person name="Wu W."/>
            <person name="Zhu W."/>
            <person name="Lu B."/>
            <person name="Sun W."/>
        </authorList>
    </citation>
    <scope>NUCLEOTIDE SEQUENCE [LARGE SCALE GENOMIC DNA]</scope>
    <source>
        <strain evidence="1 2">DSM 40847</strain>
    </source>
</reference>
<evidence type="ECO:0000313" key="2">
    <source>
        <dbReference type="Proteomes" id="UP000011740"/>
    </source>
</evidence>
<dbReference type="Proteomes" id="UP000011740">
    <property type="component" value="Unassembled WGS sequence"/>
</dbReference>
<dbReference type="Pfam" id="PF19674">
    <property type="entry name" value="DUF6177"/>
    <property type="match status" value="1"/>
</dbReference>
<name>M3C1C0_STRM1</name>
<protein>
    <submittedName>
        <fullName evidence="1">Uncharacterized protein</fullName>
    </submittedName>
</protein>